<organism evidence="1 2">
    <name type="scientific">Candidatus Fimadaptatus faecigallinarum</name>
    <dbReference type="NCBI Taxonomy" id="2840814"/>
    <lineage>
        <taxon>Bacteria</taxon>
        <taxon>Bacillati</taxon>
        <taxon>Bacillota</taxon>
        <taxon>Clostridia</taxon>
        <taxon>Eubacteriales</taxon>
        <taxon>Candidatus Fimadaptatus</taxon>
    </lineage>
</organism>
<proteinExistence type="predicted"/>
<accession>A0A9D1LRZ1</accession>
<protein>
    <submittedName>
        <fullName evidence="1">YabP/YqfC family sporulation protein</fullName>
    </submittedName>
</protein>
<dbReference type="InterPro" id="IPR038705">
    <property type="entry name" value="YabP_sf"/>
</dbReference>
<gene>
    <name evidence="1" type="ORF">IAC59_06845</name>
</gene>
<dbReference type="AlphaFoldDB" id="A0A9D1LRZ1"/>
<dbReference type="EMBL" id="DVNK01000041">
    <property type="protein sequence ID" value="HIU46960.1"/>
    <property type="molecule type" value="Genomic_DNA"/>
</dbReference>
<name>A0A9D1LRZ1_9FIRM</name>
<dbReference type="Pfam" id="PF07873">
    <property type="entry name" value="YabP"/>
    <property type="match status" value="1"/>
</dbReference>
<dbReference type="Gene3D" id="2.60.40.2000">
    <property type="match status" value="1"/>
</dbReference>
<evidence type="ECO:0000313" key="2">
    <source>
        <dbReference type="Proteomes" id="UP000824123"/>
    </source>
</evidence>
<sequence>MRKPDETQEPRRAHTLQLTERNRLTLTGVSDVDSFCDQLIVMNTSQGELTVAGRELHISTLNLEEGRLDIDGLILALEYSDARPASRRGLWRVFR</sequence>
<reference evidence="1" key="2">
    <citation type="journal article" date="2021" name="PeerJ">
        <title>Extensive microbial diversity within the chicken gut microbiome revealed by metagenomics and culture.</title>
        <authorList>
            <person name="Gilroy R."/>
            <person name="Ravi A."/>
            <person name="Getino M."/>
            <person name="Pursley I."/>
            <person name="Horton D.L."/>
            <person name="Alikhan N.F."/>
            <person name="Baker D."/>
            <person name="Gharbi K."/>
            <person name="Hall N."/>
            <person name="Watson M."/>
            <person name="Adriaenssens E.M."/>
            <person name="Foster-Nyarko E."/>
            <person name="Jarju S."/>
            <person name="Secka A."/>
            <person name="Antonio M."/>
            <person name="Oren A."/>
            <person name="Chaudhuri R.R."/>
            <person name="La Ragione R."/>
            <person name="Hildebrand F."/>
            <person name="Pallen M.J."/>
        </authorList>
    </citation>
    <scope>NUCLEOTIDE SEQUENCE</scope>
    <source>
        <strain evidence="1">ChiSxjej2B14-8506</strain>
    </source>
</reference>
<evidence type="ECO:0000313" key="1">
    <source>
        <dbReference type="EMBL" id="HIU46960.1"/>
    </source>
</evidence>
<dbReference type="InterPro" id="IPR022476">
    <property type="entry name" value="Spore_YabP/YqfC"/>
</dbReference>
<reference evidence="1" key="1">
    <citation type="submission" date="2020-10" db="EMBL/GenBank/DDBJ databases">
        <authorList>
            <person name="Gilroy R."/>
        </authorList>
    </citation>
    <scope>NUCLEOTIDE SEQUENCE</scope>
    <source>
        <strain evidence="1">ChiSxjej2B14-8506</strain>
    </source>
</reference>
<comment type="caution">
    <text evidence="1">The sequence shown here is derived from an EMBL/GenBank/DDBJ whole genome shotgun (WGS) entry which is preliminary data.</text>
</comment>
<dbReference type="Proteomes" id="UP000824123">
    <property type="component" value="Unassembled WGS sequence"/>
</dbReference>